<evidence type="ECO:0000256" key="2">
    <source>
        <dbReference type="ARBA" id="ARBA00022552"/>
    </source>
</evidence>
<dbReference type="Pfam" id="PF10273">
    <property type="entry name" value="WGG"/>
    <property type="match status" value="1"/>
</dbReference>
<comment type="similarity">
    <text evidence="1">Belongs to the TSR2 family.</text>
</comment>
<dbReference type="PANTHER" id="PTHR21250">
    <property type="entry name" value="PRE-RRNA-PROCESSING PROTEIN TSR2 HOMOLOG"/>
    <property type="match status" value="1"/>
</dbReference>
<dbReference type="InterPro" id="IPR019398">
    <property type="entry name" value="Pre-rRNA_process_TSR2"/>
</dbReference>
<protein>
    <submittedName>
        <fullName evidence="4">rRNA accumulation- protein</fullName>
    </submittedName>
</protein>
<proteinExistence type="inferred from homology"/>
<keyword evidence="5" id="KW-1185">Reference proteome</keyword>
<accession>A0A9W8AGI3</accession>
<organism evidence="4 5">
    <name type="scientific">Tieghemiomyces parasiticus</name>
    <dbReference type="NCBI Taxonomy" id="78921"/>
    <lineage>
        <taxon>Eukaryota</taxon>
        <taxon>Fungi</taxon>
        <taxon>Fungi incertae sedis</taxon>
        <taxon>Zoopagomycota</taxon>
        <taxon>Kickxellomycotina</taxon>
        <taxon>Dimargaritomycetes</taxon>
        <taxon>Dimargaritales</taxon>
        <taxon>Dimargaritaceae</taxon>
        <taxon>Tieghemiomyces</taxon>
    </lineage>
</organism>
<evidence type="ECO:0000313" key="5">
    <source>
        <dbReference type="Proteomes" id="UP001150569"/>
    </source>
</evidence>
<evidence type="ECO:0000256" key="3">
    <source>
        <dbReference type="SAM" id="MobiDB-lite"/>
    </source>
</evidence>
<feature type="compositionally biased region" description="Acidic residues" evidence="3">
    <location>
        <begin position="135"/>
        <end position="166"/>
    </location>
</feature>
<name>A0A9W8AGI3_9FUNG</name>
<dbReference type="EMBL" id="JANBPT010000005">
    <property type="protein sequence ID" value="KAJ1930513.1"/>
    <property type="molecule type" value="Genomic_DNA"/>
</dbReference>
<evidence type="ECO:0000256" key="1">
    <source>
        <dbReference type="ARBA" id="ARBA00006524"/>
    </source>
</evidence>
<dbReference type="Proteomes" id="UP001150569">
    <property type="component" value="Unassembled WGS sequence"/>
</dbReference>
<dbReference type="GO" id="GO:0006364">
    <property type="term" value="P:rRNA processing"/>
    <property type="evidence" value="ECO:0007669"/>
    <property type="project" value="UniProtKB-KW"/>
</dbReference>
<dbReference type="AlphaFoldDB" id="A0A9W8AGI3"/>
<evidence type="ECO:0000313" key="4">
    <source>
        <dbReference type="EMBL" id="KAJ1930513.1"/>
    </source>
</evidence>
<gene>
    <name evidence="4" type="primary">TSR2_1</name>
    <name evidence="4" type="ORF">IWQ60_000209</name>
</gene>
<keyword evidence="2" id="KW-0698">rRNA processing</keyword>
<sequence length="166" mass="18539">MATPVAPHPNQEAFTEGLIIVLQNWPVLKSAVDEEWGGPESREKQQWFIDTLVQYVGKEGSKLGAEDLESVMLQILQDEFNVTVDDDSVYALGKFILRMYHQCIKGDHSVVENLRREAETRRGTILNIAKREDEAGASEDDDGDDLTGSETDGSYDSDDSEDMDKA</sequence>
<reference evidence="4" key="1">
    <citation type="submission" date="2022-07" db="EMBL/GenBank/DDBJ databases">
        <title>Phylogenomic reconstructions and comparative analyses of Kickxellomycotina fungi.</title>
        <authorList>
            <person name="Reynolds N.K."/>
            <person name="Stajich J.E."/>
            <person name="Barry K."/>
            <person name="Grigoriev I.V."/>
            <person name="Crous P."/>
            <person name="Smith M.E."/>
        </authorList>
    </citation>
    <scope>NUCLEOTIDE SEQUENCE</scope>
    <source>
        <strain evidence="4">RSA 861</strain>
    </source>
</reference>
<dbReference type="OrthoDB" id="263560at2759"/>
<comment type="caution">
    <text evidence="4">The sequence shown here is derived from an EMBL/GenBank/DDBJ whole genome shotgun (WGS) entry which is preliminary data.</text>
</comment>
<feature type="region of interest" description="Disordered" evidence="3">
    <location>
        <begin position="125"/>
        <end position="166"/>
    </location>
</feature>